<dbReference type="FunFam" id="2.30.30.140:FF:000115">
    <property type="entry name" value="Tudor/PWWP/MBT superfamily protein"/>
    <property type="match status" value="1"/>
</dbReference>
<feature type="compositionally biased region" description="Basic and acidic residues" evidence="5">
    <location>
        <begin position="805"/>
        <end position="815"/>
    </location>
</feature>
<dbReference type="SMART" id="SM00293">
    <property type="entry name" value="PWWP"/>
    <property type="match status" value="1"/>
</dbReference>
<feature type="compositionally biased region" description="Polar residues" evidence="5">
    <location>
        <begin position="368"/>
        <end position="384"/>
    </location>
</feature>
<feature type="compositionally biased region" description="Basic and acidic residues" evidence="5">
    <location>
        <begin position="776"/>
        <end position="795"/>
    </location>
</feature>
<dbReference type="Gene3D" id="2.30.30.140">
    <property type="match status" value="1"/>
</dbReference>
<evidence type="ECO:0000256" key="3">
    <source>
        <dbReference type="ARBA" id="ARBA00023242"/>
    </source>
</evidence>
<dbReference type="PANTHER" id="PTHR10688:SF5">
    <property type="entry name" value="PWWP DOMAIN-CONTAINING PROTEIN 1-RELATED"/>
    <property type="match status" value="1"/>
</dbReference>
<feature type="compositionally biased region" description="Basic and acidic residues" evidence="5">
    <location>
        <begin position="514"/>
        <end position="529"/>
    </location>
</feature>
<evidence type="ECO:0000313" key="7">
    <source>
        <dbReference type="EMBL" id="SPC92686.1"/>
    </source>
</evidence>
<evidence type="ECO:0000259" key="6">
    <source>
        <dbReference type="PROSITE" id="PS50812"/>
    </source>
</evidence>
<dbReference type="Pfam" id="PF00855">
    <property type="entry name" value="PWWP"/>
    <property type="match status" value="1"/>
</dbReference>
<feature type="compositionally biased region" description="Basic and acidic residues" evidence="5">
    <location>
        <begin position="910"/>
        <end position="928"/>
    </location>
</feature>
<feature type="compositionally biased region" description="Basic and acidic residues" evidence="5">
    <location>
        <begin position="70"/>
        <end position="81"/>
    </location>
</feature>
<feature type="region of interest" description="Disordered" evidence="5">
    <location>
        <begin position="956"/>
        <end position="991"/>
    </location>
</feature>
<gene>
    <name evidence="7" type="ORF">FSB_LOCUS20568</name>
</gene>
<evidence type="ECO:0000256" key="5">
    <source>
        <dbReference type="SAM" id="MobiDB-lite"/>
    </source>
</evidence>
<feature type="region of interest" description="Disordered" evidence="5">
    <location>
        <begin position="360"/>
        <end position="386"/>
    </location>
</feature>
<feature type="compositionally biased region" description="Basic and acidic residues" evidence="5">
    <location>
        <begin position="740"/>
        <end position="761"/>
    </location>
</feature>
<evidence type="ECO:0000256" key="4">
    <source>
        <dbReference type="ARBA" id="ARBA00060746"/>
    </source>
</evidence>
<keyword evidence="3" id="KW-0539">Nucleus</keyword>
<dbReference type="InterPro" id="IPR052657">
    <property type="entry name" value="PDP_family_Arabidopsis"/>
</dbReference>
<dbReference type="GO" id="GO:0040029">
    <property type="term" value="P:epigenetic regulation of gene expression"/>
    <property type="evidence" value="ECO:0007669"/>
    <property type="project" value="UniProtKB-ARBA"/>
</dbReference>
<dbReference type="GO" id="GO:2000028">
    <property type="term" value="P:regulation of photoperiodism, flowering"/>
    <property type="evidence" value="ECO:0007669"/>
    <property type="project" value="UniProtKB-ARBA"/>
</dbReference>
<accession>A0A2N9FPN1</accession>
<name>A0A2N9FPN1_FAGSY</name>
<comment type="similarity">
    <text evidence="4">Belongs to the PDP family.</text>
</comment>
<feature type="region of interest" description="Disordered" evidence="5">
    <location>
        <begin position="907"/>
        <end position="939"/>
    </location>
</feature>
<evidence type="ECO:0000256" key="1">
    <source>
        <dbReference type="ARBA" id="ARBA00023015"/>
    </source>
</evidence>
<dbReference type="EMBL" id="OIVN01001329">
    <property type="protein sequence ID" value="SPC92686.1"/>
    <property type="molecule type" value="Genomic_DNA"/>
</dbReference>
<feature type="domain" description="PWWP" evidence="6">
    <location>
        <begin position="118"/>
        <end position="179"/>
    </location>
</feature>
<feature type="compositionally biased region" description="Basic and acidic residues" evidence="5">
    <location>
        <begin position="579"/>
        <end position="589"/>
    </location>
</feature>
<dbReference type="AlphaFoldDB" id="A0A2N9FPN1"/>
<keyword evidence="1" id="KW-0805">Transcription regulation</keyword>
<organism evidence="7">
    <name type="scientific">Fagus sylvatica</name>
    <name type="common">Beechnut</name>
    <dbReference type="NCBI Taxonomy" id="28930"/>
    <lineage>
        <taxon>Eukaryota</taxon>
        <taxon>Viridiplantae</taxon>
        <taxon>Streptophyta</taxon>
        <taxon>Embryophyta</taxon>
        <taxon>Tracheophyta</taxon>
        <taxon>Spermatophyta</taxon>
        <taxon>Magnoliopsida</taxon>
        <taxon>eudicotyledons</taxon>
        <taxon>Gunneridae</taxon>
        <taxon>Pentapetalae</taxon>
        <taxon>rosids</taxon>
        <taxon>fabids</taxon>
        <taxon>Fagales</taxon>
        <taxon>Fagaceae</taxon>
        <taxon>Fagus</taxon>
    </lineage>
</organism>
<reference evidence="7" key="1">
    <citation type="submission" date="2018-02" db="EMBL/GenBank/DDBJ databases">
        <authorList>
            <person name="Cohen D.B."/>
            <person name="Kent A.D."/>
        </authorList>
    </citation>
    <scope>NUCLEOTIDE SEQUENCE</scope>
</reference>
<feature type="compositionally biased region" description="Basic residues" evidence="5">
    <location>
        <begin position="546"/>
        <end position="555"/>
    </location>
</feature>
<proteinExistence type="inferred from homology"/>
<feature type="compositionally biased region" description="Gly residues" evidence="5">
    <location>
        <begin position="11"/>
        <end position="20"/>
    </location>
</feature>
<dbReference type="PROSITE" id="PS50812">
    <property type="entry name" value="PWWP"/>
    <property type="match status" value="1"/>
</dbReference>
<dbReference type="GO" id="GO:0006355">
    <property type="term" value="P:regulation of DNA-templated transcription"/>
    <property type="evidence" value="ECO:0007669"/>
    <property type="project" value="UniProtKB-ARBA"/>
</dbReference>
<dbReference type="CDD" id="cd05162">
    <property type="entry name" value="PWWP"/>
    <property type="match status" value="1"/>
</dbReference>
<feature type="region of interest" description="Disordered" evidence="5">
    <location>
        <begin position="773"/>
        <end position="818"/>
    </location>
</feature>
<feature type="region of interest" description="Disordered" evidence="5">
    <location>
        <begin position="418"/>
        <end position="589"/>
    </location>
</feature>
<protein>
    <recommendedName>
        <fullName evidence="6">PWWP domain-containing protein</fullName>
    </recommendedName>
</protein>
<dbReference type="PANTHER" id="PTHR10688">
    <property type="entry name" value="PWWP DOMAIN-CONTAINING PROTEIN"/>
    <property type="match status" value="1"/>
</dbReference>
<sequence length="1113" mass="120750">MNKESEAGVLEEGGGGGGVDGFDLGRVSDEARVSSMELDSEAPESARSEEARIRVSDEDEEDDDDDDERNNERIDGFEPEKGQAFGYNSLLSEFDDFVANEKNGVLGMSRAFSFGFEIGDMVWGKVKSHPWWPGHIFNESLASSSVRRTRREGYVLVAFFGDSSYGWFDPAELIPFEQNYAEKSRQTTSRNFIKAVEEAVDEMSRRRGLGLVCKCRNPFNFRGTDVQGYFAVDVPDYEPGGFYSANQIKKARDGFKPSDFLGFIKQLALVPRGGDQKNISFVKNKATVFSFRKAVFEEFDETYAQAFGVQPGRPTREPIVDRPRAPLSGPLVIAEALGGGKSSAKAMKIKDLSKKDRYLFKRRDEPVSSKTHPISPGQASSSAPSVYMDGSVTTAAGDYVLQKRVPAVPVKQIPAKDEEVAANSSSHGQQNISLDTKPPLDKGKGSLQEMKERLGPGEIVGPTSTGWSDLSREGSSPRVKDGTSQSFQQEGEAKLSKPYENFQQSELSFPTRVEGGHGSDEVKDGRNDVDSSSIDAKRSSGMSAGRIKKKAKLLKRTTGDLNSENSVMGEKKKKKKRKDTGAEMTSERQPKRLATGKVGTAVKKLAGKSTQIGLGLRDDFRVEQKKNVGGSNSSSDSAGTLSTVGMGNSDIELPQLLSDLQALALDPFHGVERNSPAIVRQFFLRFRSLVYQKSLGMSPTESESVEVRPSKSSSGVGGFDNPSGEHVRDLASSKPVKSIVRPDDPTKSGRKRGPSDRQEEIAAKRLKKISALKSMAAEKKAGQKTSESQRGEGRESVAPAPPKSSRPDPSKKVEPPAKAVDPTMLVMKFPPFTSLPSVAELKARFARFGPIDQSGLRVFWKSSTCRVVFLHKNDAELAYKYAVANSSLFGNVNVRCYIREMGVGAAEGTESGKGRGDDNSNENPRVKDPAAVQRPASGLVNQPVLKSSLQLKSCLKKSSGDESGQVTGVGGSSKGTPRVKFMLGGEESSRGEQLMVGNRNNFNNNASNADGGGAPSSSVPMDFNSKNFQKVIPPSPSPPILPLPPQYAKLPHNNLHHSEVAPRNTQNLINTPTAPPNTTTVDISQQFLSLLTRCNDVVTNVTGLLGYVPYHPL</sequence>
<dbReference type="GO" id="GO:0035098">
    <property type="term" value="C:ESC/E(Z) complex"/>
    <property type="evidence" value="ECO:0007669"/>
    <property type="project" value="UniProtKB-ARBA"/>
</dbReference>
<feature type="region of interest" description="Disordered" evidence="5">
    <location>
        <begin position="1"/>
        <end position="81"/>
    </location>
</feature>
<dbReference type="SUPFAM" id="SSF63748">
    <property type="entry name" value="Tudor/PWWP/MBT"/>
    <property type="match status" value="1"/>
</dbReference>
<feature type="region of interest" description="Disordered" evidence="5">
    <location>
        <begin position="697"/>
        <end position="761"/>
    </location>
</feature>
<evidence type="ECO:0000256" key="2">
    <source>
        <dbReference type="ARBA" id="ARBA00023163"/>
    </source>
</evidence>
<feature type="compositionally biased region" description="Basic and acidic residues" evidence="5">
    <location>
        <begin position="44"/>
        <end position="56"/>
    </location>
</feature>
<dbReference type="InterPro" id="IPR000313">
    <property type="entry name" value="PWWP_dom"/>
</dbReference>
<feature type="compositionally biased region" description="Basic and acidic residues" evidence="5">
    <location>
        <begin position="438"/>
        <end position="455"/>
    </location>
</feature>
<feature type="compositionally biased region" description="Acidic residues" evidence="5">
    <location>
        <begin position="57"/>
        <end position="69"/>
    </location>
</feature>
<feature type="compositionally biased region" description="Polar residues" evidence="5">
    <location>
        <begin position="422"/>
        <end position="434"/>
    </location>
</feature>
<keyword evidence="2" id="KW-0804">Transcription</keyword>